<dbReference type="Gene3D" id="2.40.270.10">
    <property type="entry name" value="DNA-directed RNA polymerase, subunit 2, domain 6"/>
    <property type="match status" value="1"/>
</dbReference>
<dbReference type="Pfam" id="PF04563">
    <property type="entry name" value="RNA_pol_Rpb2_1"/>
    <property type="match status" value="1"/>
</dbReference>
<dbReference type="Pfam" id="PF04565">
    <property type="entry name" value="RNA_pol_Rpb2_3"/>
    <property type="match status" value="1"/>
</dbReference>
<feature type="domain" description="DNA-directed RNA polymerase subunit 2 hybrid-binding" evidence="10">
    <location>
        <begin position="738"/>
        <end position="1102"/>
    </location>
</feature>
<dbReference type="InterPro" id="IPR015712">
    <property type="entry name" value="DNA-dir_RNA_pol_su2"/>
</dbReference>
<feature type="domain" description="RNA polymerase Rpb2" evidence="15">
    <location>
        <begin position="574"/>
        <end position="633"/>
    </location>
</feature>
<dbReference type="GO" id="GO:0000428">
    <property type="term" value="C:DNA-directed RNA polymerase complex"/>
    <property type="evidence" value="ECO:0007669"/>
    <property type="project" value="UniProtKB-KW"/>
</dbReference>
<dbReference type="InterPro" id="IPR014724">
    <property type="entry name" value="RNA_pol_RPB2_OB-fold"/>
</dbReference>
<dbReference type="InterPro" id="IPR007642">
    <property type="entry name" value="RNA_pol_Rpb2_2"/>
</dbReference>
<keyword evidence="6" id="KW-0479">Metal-binding</keyword>
<evidence type="ECO:0000256" key="4">
    <source>
        <dbReference type="ARBA" id="ARBA00022679"/>
    </source>
</evidence>
<evidence type="ECO:0000259" key="13">
    <source>
        <dbReference type="Pfam" id="PF04563"/>
    </source>
</evidence>
<dbReference type="Gene3D" id="3.90.1100.10">
    <property type="match status" value="1"/>
</dbReference>
<protein>
    <recommendedName>
        <fullName evidence="2">DNA-directed RNA polymerase</fullName>
        <ecNumber evidence="2">2.7.7.6</ecNumber>
    </recommendedName>
</protein>
<feature type="compositionally biased region" description="Low complexity" evidence="9">
    <location>
        <begin position="1363"/>
        <end position="1372"/>
    </location>
</feature>
<dbReference type="InterPro" id="IPR007645">
    <property type="entry name" value="RNA_pol_Rpb2_3"/>
</dbReference>
<dbReference type="Pfam" id="PF00562">
    <property type="entry name" value="RNA_pol_Rpb2_6"/>
    <property type="match status" value="1"/>
</dbReference>
<feature type="domain" description="RNA polymerase Rpb2" evidence="12">
    <location>
        <begin position="253"/>
        <end position="388"/>
    </location>
</feature>
<keyword evidence="4" id="KW-0808">Transferase</keyword>
<dbReference type="GO" id="GO:0032549">
    <property type="term" value="F:ribonucleoside binding"/>
    <property type="evidence" value="ECO:0007669"/>
    <property type="project" value="InterPro"/>
</dbReference>
<accession>A0A6C0JYJ5</accession>
<dbReference type="PROSITE" id="PS01166">
    <property type="entry name" value="RNA_POL_BETA"/>
    <property type="match status" value="1"/>
</dbReference>
<dbReference type="Gene3D" id="3.90.1070.20">
    <property type="match status" value="1"/>
</dbReference>
<evidence type="ECO:0000313" key="16">
    <source>
        <dbReference type="EMBL" id="QHU09477.1"/>
    </source>
</evidence>
<feature type="domain" description="RNA polymerase beta subunit protrusion" evidence="13">
    <location>
        <begin position="30"/>
        <end position="432"/>
    </location>
</feature>
<dbReference type="InterPro" id="IPR037034">
    <property type="entry name" value="RNA_pol_Rpb2_2_sf"/>
</dbReference>
<dbReference type="Pfam" id="PF04561">
    <property type="entry name" value="RNA_pol_Rpb2_2"/>
    <property type="match status" value="1"/>
</dbReference>
<evidence type="ECO:0000256" key="3">
    <source>
        <dbReference type="ARBA" id="ARBA00022478"/>
    </source>
</evidence>
<organism evidence="16">
    <name type="scientific">viral metagenome</name>
    <dbReference type="NCBI Taxonomy" id="1070528"/>
    <lineage>
        <taxon>unclassified sequences</taxon>
        <taxon>metagenomes</taxon>
        <taxon>organismal metagenomes</taxon>
    </lineage>
</organism>
<dbReference type="Gene3D" id="3.90.1800.10">
    <property type="entry name" value="RNA polymerase alpha subunit dimerisation domain"/>
    <property type="match status" value="1"/>
</dbReference>
<dbReference type="InterPro" id="IPR037033">
    <property type="entry name" value="DNA-dir_RNAP_su2_hyb_sf"/>
</dbReference>
<dbReference type="Pfam" id="PF04560">
    <property type="entry name" value="RNA_pol_Rpb2_7"/>
    <property type="match status" value="1"/>
</dbReference>
<feature type="domain" description="RNA polymerase Rpb2" evidence="11">
    <location>
        <begin position="1106"/>
        <end position="1207"/>
    </location>
</feature>
<keyword evidence="7" id="KW-0862">Zinc</keyword>
<evidence type="ECO:0000256" key="5">
    <source>
        <dbReference type="ARBA" id="ARBA00022695"/>
    </source>
</evidence>
<keyword evidence="3" id="KW-0240">DNA-directed RNA polymerase</keyword>
<dbReference type="Gene3D" id="2.40.50.150">
    <property type="match status" value="1"/>
</dbReference>
<evidence type="ECO:0000259" key="15">
    <source>
        <dbReference type="Pfam" id="PF04566"/>
    </source>
</evidence>
<dbReference type="GO" id="GO:0003899">
    <property type="term" value="F:DNA-directed RNA polymerase activity"/>
    <property type="evidence" value="ECO:0007669"/>
    <property type="project" value="UniProtKB-EC"/>
</dbReference>
<sequence>MSSRLRGDGGCELAEKLLRTYFRTQDYPFTRHHIESYDQFLSQDLPAIIKSENPLTIMEDPIGDTGVYALKAEIFIGGIDGNRIYIGTPTVNLRDADEIRLMYPNEARLRNLHYASQIEADIVIRLTISRPNPSGGLPTSEIILMDSAADEAYSYLAKFQLLKMPIMLHSRYCVLYGKPQSFLKEVGECIYDSGGYFIIDGSEKVLITRQENAFNTLYITPQNSDPQVAMYASISCLNPETRQVKRVSFIWQRLQNTLQVSIPFVRSPVPIFVLFRAMGLQSDEDIVRAILPDPESAESKILEPFLHESILEAFPLLDTFSAIQYIKVLTKGFSEAHVLNILHNQTFIHVEDRPGARIAFLAECARRILRVQAGIDDKTDRDDIRNQRCLTSGILTRVLFQDVYRAWKKSAILSIDTQYNFNDTSYRDMNFQNLFHQGTLNEIFKTTKLTEGIFRGFKGKWGGGLGEEKTGAIQPLSRLSYMDFMSHCRRVVLDFDTGSALAGPRRLHPSQFGYFCTSETPGGGSIGITKNLSILTMISNGTEPASLIKWLLERGSVMSCDEMTPETVSISVPVFVNAGIIGYTQQPAILRNVLKAMKWTGCLPVSASISFSIRDRRVNIFLDEGRPIRPLIHLREGGTLPTVLESKELPKWRDLIMGSLPLTKDRGLFQTGFIDPLANSPGAKMDDYLKALVPYIGAIEYVDPYESNEAYVAMFPDYIKSESSHLEIHPSTMMGLLTSVIPFPNHNQSPRNQLSCSQSKQGLSVYATNYPDRFDNMVHVLSYGEAPIVRTLYYDYIADGQMPYGQNLMVAIASFTGYNQDDGIIFNADSFQRGMFRNMTYRSYETFEEDDDQAKTRTRVGNPTRIPGWTSLKAGLDYSKLDERGIIRVGEYVDETTVLVGKYLQTMGGDARDASLVAQVWTRGKVDKIAVMTNNLGRALIKIRVIQDRIPELGDKFSTRHGQKGTIGMLIRSHDMPRTASGMVPDMIVNPHCMPSRMTMAQLLESLLGKAAPDLGAIGNATPFMNDGNPSEQIGKVLSQQLGMNPLGDDILYDGTSGIMIPSSIFMGNIYIMRLKHMPEDKWNARAEGRREQKTHQPTGGRGNQGGLRIGEMERDAILAHGVSDFVRESYMKRADGYSTFICNGCGTIPIYNESKNLFICSLCDGPVSYIGDSATTLELLPPTKRSSVTFSKVEIPYAMKLLEQEMGFYLNSSMRFLTEHDVKHLRGPPIVELTADQQRAALDAKLPEVTLVDTVVPERLEKKEDFTMRPEDLSALGLGPAQEEEIEEKPKVNSRVLNAAVEAAVNAALTTTTVPGKVDPSVINAAVNAAISASREMPVEEAPVRPAPAAPRANGTLQFTSAAPAASAAPAGEVGLGEDDYDAFPTDSDVAPGLTMPSQQSQVNVQTTTQPVLVVPLNMTQQAAPPAEYIGTSVPGTAPTFAVDTGERSMKSIGLNAPVAAAPVPRNRQGNRSPGTRAPSNQTSEINSGTAPSTRVNVIKEG</sequence>
<dbReference type="InterPro" id="IPR007121">
    <property type="entry name" value="RNA_pol_bsu_CS"/>
</dbReference>
<proteinExistence type="inferred from homology"/>
<comment type="similarity">
    <text evidence="1">Belongs to the RNA polymerase beta chain family.</text>
</comment>
<evidence type="ECO:0000256" key="6">
    <source>
        <dbReference type="ARBA" id="ARBA00022723"/>
    </source>
</evidence>
<evidence type="ECO:0000259" key="11">
    <source>
        <dbReference type="Pfam" id="PF04560"/>
    </source>
</evidence>
<dbReference type="CDD" id="cd00653">
    <property type="entry name" value="RNA_pol_B_RPB2"/>
    <property type="match status" value="1"/>
</dbReference>
<dbReference type="InterPro" id="IPR007641">
    <property type="entry name" value="RNA_pol_Rpb2_7"/>
</dbReference>
<dbReference type="GO" id="GO:0046872">
    <property type="term" value="F:metal ion binding"/>
    <property type="evidence" value="ECO:0007669"/>
    <property type="project" value="UniProtKB-KW"/>
</dbReference>
<feature type="region of interest" description="Disordered" evidence="9">
    <location>
        <begin position="1088"/>
        <end position="1108"/>
    </location>
</feature>
<evidence type="ECO:0000256" key="1">
    <source>
        <dbReference type="ARBA" id="ARBA00006835"/>
    </source>
</evidence>
<dbReference type="GO" id="GO:0003677">
    <property type="term" value="F:DNA binding"/>
    <property type="evidence" value="ECO:0007669"/>
    <property type="project" value="InterPro"/>
</dbReference>
<keyword evidence="5" id="KW-0548">Nucleotidyltransferase</keyword>
<evidence type="ECO:0000256" key="9">
    <source>
        <dbReference type="SAM" id="MobiDB-lite"/>
    </source>
</evidence>
<feature type="compositionally biased region" description="Polar residues" evidence="9">
    <location>
        <begin position="1469"/>
        <end position="1497"/>
    </location>
</feature>
<dbReference type="PANTHER" id="PTHR20856">
    <property type="entry name" value="DNA-DIRECTED RNA POLYMERASE I SUBUNIT 2"/>
    <property type="match status" value="1"/>
</dbReference>
<dbReference type="Gene3D" id="3.90.1110.10">
    <property type="entry name" value="RNA polymerase Rpb2, domain 2"/>
    <property type="match status" value="1"/>
</dbReference>
<feature type="region of interest" description="Disordered" evidence="9">
    <location>
        <begin position="1363"/>
        <end position="1403"/>
    </location>
</feature>
<keyword evidence="8" id="KW-0804">Transcription</keyword>
<dbReference type="SUPFAM" id="SSF64484">
    <property type="entry name" value="beta and beta-prime subunits of DNA dependent RNA-polymerase"/>
    <property type="match status" value="1"/>
</dbReference>
<dbReference type="InterPro" id="IPR007644">
    <property type="entry name" value="RNA_pol_bsu_protrusion"/>
</dbReference>
<dbReference type="GO" id="GO:0006351">
    <property type="term" value="P:DNA-templated transcription"/>
    <property type="evidence" value="ECO:0007669"/>
    <property type="project" value="InterPro"/>
</dbReference>
<name>A0A6C0JYJ5_9ZZZZ</name>
<dbReference type="InterPro" id="IPR007646">
    <property type="entry name" value="RNA_pol_Rpb2_4"/>
</dbReference>
<reference evidence="16" key="1">
    <citation type="journal article" date="2020" name="Nature">
        <title>Giant virus diversity and host interactions through global metagenomics.</title>
        <authorList>
            <person name="Schulz F."/>
            <person name="Roux S."/>
            <person name="Paez-Espino D."/>
            <person name="Jungbluth S."/>
            <person name="Walsh D.A."/>
            <person name="Denef V.J."/>
            <person name="McMahon K.D."/>
            <person name="Konstantinidis K.T."/>
            <person name="Eloe-Fadrosh E.A."/>
            <person name="Kyrpides N.C."/>
            <person name="Woyke T."/>
        </authorList>
    </citation>
    <scope>NUCLEOTIDE SEQUENCE</scope>
    <source>
        <strain evidence="16">GVMAG-S-1101164-105</strain>
    </source>
</reference>
<dbReference type="InterPro" id="IPR007120">
    <property type="entry name" value="DNA-dir_RNAP_su2_dom"/>
</dbReference>
<dbReference type="Pfam" id="PF04566">
    <property type="entry name" value="RNA_pol_Rpb2_4"/>
    <property type="match status" value="1"/>
</dbReference>
<feature type="domain" description="RNA polymerase Rpb2" evidence="14">
    <location>
        <begin position="476"/>
        <end position="538"/>
    </location>
</feature>
<evidence type="ECO:0000256" key="8">
    <source>
        <dbReference type="ARBA" id="ARBA00023163"/>
    </source>
</evidence>
<evidence type="ECO:0000256" key="2">
    <source>
        <dbReference type="ARBA" id="ARBA00012418"/>
    </source>
</evidence>
<dbReference type="EMBL" id="MN740737">
    <property type="protein sequence ID" value="QHU09477.1"/>
    <property type="molecule type" value="Genomic_DNA"/>
</dbReference>
<evidence type="ECO:0000259" key="10">
    <source>
        <dbReference type="Pfam" id="PF00562"/>
    </source>
</evidence>
<evidence type="ECO:0000259" key="14">
    <source>
        <dbReference type="Pfam" id="PF04565"/>
    </source>
</evidence>
<evidence type="ECO:0000256" key="7">
    <source>
        <dbReference type="ARBA" id="ARBA00022833"/>
    </source>
</evidence>
<feature type="region of interest" description="Disordered" evidence="9">
    <location>
        <begin position="1458"/>
        <end position="1503"/>
    </location>
</feature>
<dbReference type="EC" id="2.7.7.6" evidence="2"/>
<evidence type="ECO:0000259" key="12">
    <source>
        <dbReference type="Pfam" id="PF04561"/>
    </source>
</evidence>